<dbReference type="Proteomes" id="UP000030564">
    <property type="component" value="Unassembled WGS sequence"/>
</dbReference>
<organism evidence="2 3">
    <name type="scientific">Pseudomonas chlororaphis</name>
    <dbReference type="NCBI Taxonomy" id="587753"/>
    <lineage>
        <taxon>Bacteria</taxon>
        <taxon>Pseudomonadati</taxon>
        <taxon>Pseudomonadota</taxon>
        <taxon>Gammaproteobacteria</taxon>
        <taxon>Pseudomonadales</taxon>
        <taxon>Pseudomonadaceae</taxon>
        <taxon>Pseudomonas</taxon>
    </lineage>
</organism>
<protein>
    <submittedName>
        <fullName evidence="2">Uncharacterized protein</fullName>
    </submittedName>
</protein>
<dbReference type="OrthoDB" id="7032300at2"/>
<gene>
    <name evidence="2" type="ORF">NZ35_22895</name>
</gene>
<evidence type="ECO:0000313" key="3">
    <source>
        <dbReference type="Proteomes" id="UP000030564"/>
    </source>
</evidence>
<reference evidence="2 3" key="1">
    <citation type="submission" date="2014-10" db="EMBL/GenBank/DDBJ databases">
        <title>Draft genome sequence of Pseudomonas chlororaphis EA105.</title>
        <authorList>
            <person name="McCully L.M."/>
            <person name="Bitzer A.S."/>
            <person name="Spence C."/>
            <person name="Bais H."/>
            <person name="Silby M.W."/>
        </authorList>
    </citation>
    <scope>NUCLEOTIDE SEQUENCE [LARGE SCALE GENOMIC DNA]</scope>
    <source>
        <strain evidence="2 3">EA105</strain>
    </source>
</reference>
<feature type="region of interest" description="Disordered" evidence="1">
    <location>
        <begin position="1"/>
        <end position="72"/>
    </location>
</feature>
<feature type="compositionally biased region" description="Polar residues" evidence="1">
    <location>
        <begin position="13"/>
        <end position="34"/>
    </location>
</feature>
<name>A0A0A6FDY0_9PSED</name>
<dbReference type="AlphaFoldDB" id="A0A0A6FDY0"/>
<evidence type="ECO:0000256" key="1">
    <source>
        <dbReference type="SAM" id="MobiDB-lite"/>
    </source>
</evidence>
<feature type="region of interest" description="Disordered" evidence="1">
    <location>
        <begin position="203"/>
        <end position="232"/>
    </location>
</feature>
<comment type="caution">
    <text evidence="2">The sequence shown here is derived from an EMBL/GenBank/DDBJ whole genome shotgun (WGS) entry which is preliminary data.</text>
</comment>
<sequence>MAKPPKKIPRTLSPDSHATSVEHPNNPLGFNTGENVHPAPDTVNVPASAESSSPNALPAAPEPRPSVTIHHLPPAASQRPSVIVHHFPESSAVSSAADWVAQYFSETRQAPGTSASTRERVQHPVFINAESASRLKLQPDTEEGFRYDKRKKAYVEMPGGMVMVGKTPGGWRQTHAGESIPTGQRVEQIPGTKLWREIGVPPHGHQALTDPVSTATKDARPGPSRPPRLDEHTLVTTGTSTLVEHLLSQQSAALDLSADQWKNWGRATRPDSGASIEINGQHYRIVAQDVRADTGLVYLQHPGFSLDSFDTFENMLRHEPSRQPKWALKVEGAWKVLDNHAPFEMSPIQYVSAAYNYLSEQSTRNLARAVFDRVSLPEGVNAHGLSVMALTFRHWVDRVNNEPPMHGLSDPLVMLPKLPTPPGSLAGGGLLTLPAHTSAGLLRLDFDPQRFPQEWAPYAAAPTPGNLRALLVNVLQHNGYSVNPSTRRLSEGALIFHRPGVAAVFVLKLPAIAGNQVPRSTPAGHELTDPVFLSRLNMAQKQQLDSHLAHIEVIHLVGGIQHISADNPTLFIVREG</sequence>
<evidence type="ECO:0000313" key="2">
    <source>
        <dbReference type="EMBL" id="KHA70981.1"/>
    </source>
</evidence>
<accession>A0A0A6FDY0</accession>
<proteinExistence type="predicted"/>
<dbReference type="PATRIC" id="fig|587753.9.peg.3246"/>
<dbReference type="EMBL" id="JSFK01000027">
    <property type="protein sequence ID" value="KHA70981.1"/>
    <property type="molecule type" value="Genomic_DNA"/>
</dbReference>